<reference evidence="3 4" key="1">
    <citation type="submission" date="2021-03" db="EMBL/GenBank/DDBJ databases">
        <authorList>
            <person name="D'Agostino P."/>
            <person name="Huntemann M."/>
            <person name="Clum A."/>
            <person name="Spunde A."/>
            <person name="Palaniappan K."/>
            <person name="Ritter S."/>
            <person name="Mikhailova N."/>
            <person name="Chen I.-M."/>
            <person name="Stamatis D."/>
            <person name="Reddy T."/>
            <person name="O'Malley R."/>
            <person name="Daum C."/>
            <person name="Shapiro N."/>
            <person name="Ivanova N."/>
            <person name="Kyrpides N."/>
            <person name="Woyke T."/>
        </authorList>
    </citation>
    <scope>NUCLEOTIDE SEQUENCE [LARGE SCALE GENOMIC DNA]</scope>
    <source>
        <strain evidence="3 4">WS4403</strain>
    </source>
</reference>
<dbReference type="SMART" id="SM00278">
    <property type="entry name" value="HhH1"/>
    <property type="match status" value="2"/>
</dbReference>
<dbReference type="Proteomes" id="UP001195624">
    <property type="component" value="Unassembled WGS sequence"/>
</dbReference>
<name>A0ABS4PBY6_9GAMM</name>
<dbReference type="Pfam" id="PF12836">
    <property type="entry name" value="HHH_3"/>
    <property type="match status" value="1"/>
</dbReference>
<evidence type="ECO:0000256" key="1">
    <source>
        <dbReference type="SAM" id="SignalP"/>
    </source>
</evidence>
<feature type="chain" id="PRO_5045128021" evidence="1">
    <location>
        <begin position="26"/>
        <end position="113"/>
    </location>
</feature>
<dbReference type="InterPro" id="IPR003583">
    <property type="entry name" value="Hlx-hairpin-Hlx_DNA-bd_motif"/>
</dbReference>
<organism evidence="3 4">
    <name type="scientific">Winslowiella toletana</name>
    <dbReference type="NCBI Taxonomy" id="92490"/>
    <lineage>
        <taxon>Bacteria</taxon>
        <taxon>Pseudomonadati</taxon>
        <taxon>Pseudomonadota</taxon>
        <taxon>Gammaproteobacteria</taxon>
        <taxon>Enterobacterales</taxon>
        <taxon>Erwiniaceae</taxon>
        <taxon>Winslowiella</taxon>
    </lineage>
</organism>
<dbReference type="PANTHER" id="PTHR21180:SF32">
    <property type="entry name" value="ENDONUCLEASE_EXONUCLEASE_PHOSPHATASE FAMILY DOMAIN-CONTAINING PROTEIN 1"/>
    <property type="match status" value="1"/>
</dbReference>
<keyword evidence="1" id="KW-0732">Signal</keyword>
<evidence type="ECO:0000313" key="3">
    <source>
        <dbReference type="EMBL" id="MBP2170154.1"/>
    </source>
</evidence>
<reference evidence="4" key="2">
    <citation type="submission" date="2023-07" db="EMBL/GenBank/DDBJ databases">
        <title>Genome mining of underrepresented organisms for secondary metabolites.</title>
        <authorList>
            <person name="D'Agostino P.M."/>
        </authorList>
    </citation>
    <scope>NUCLEOTIDE SEQUENCE [LARGE SCALE GENOMIC DNA]</scope>
    <source>
        <strain evidence="4">WS4403</strain>
    </source>
</reference>
<dbReference type="NCBIfam" id="TIGR00426">
    <property type="entry name" value="competence protein ComEA helix-hairpin-helix repeat region"/>
    <property type="match status" value="1"/>
</dbReference>
<dbReference type="Gene3D" id="1.10.150.280">
    <property type="entry name" value="AF1531-like domain"/>
    <property type="match status" value="1"/>
</dbReference>
<dbReference type="EMBL" id="JAGGMQ010000001">
    <property type="protein sequence ID" value="MBP2170154.1"/>
    <property type="molecule type" value="Genomic_DNA"/>
</dbReference>
<proteinExistence type="predicted"/>
<dbReference type="SUPFAM" id="SSF47781">
    <property type="entry name" value="RuvA domain 2-like"/>
    <property type="match status" value="1"/>
</dbReference>
<dbReference type="PANTHER" id="PTHR21180">
    <property type="entry name" value="ENDONUCLEASE/EXONUCLEASE/PHOSPHATASE FAMILY DOMAIN-CONTAINING PROTEIN 1"/>
    <property type="match status" value="1"/>
</dbReference>
<comment type="caution">
    <text evidence="3">The sequence shown here is derived from an EMBL/GenBank/DDBJ whole genome shotgun (WGS) entry which is preliminary data.</text>
</comment>
<gene>
    <name evidence="3" type="ORF">J2125_003346</name>
</gene>
<dbReference type="InterPro" id="IPR004509">
    <property type="entry name" value="Competence_ComEA_HhH"/>
</dbReference>
<sequence>MIKKRRNAMILALILGAGALSPTFAAESQSALAEPKTLTDNNADAASEQGTVSINRASAEELAAAMNGVGLKKAESIVSYREKYGPFSDVEQLKEVPGIGSALVERNAARLKL</sequence>
<accession>A0ABS4PBY6</accession>
<dbReference type="InterPro" id="IPR051675">
    <property type="entry name" value="Endo/Exo/Phosphatase_dom_1"/>
</dbReference>
<evidence type="ECO:0000313" key="4">
    <source>
        <dbReference type="Proteomes" id="UP001195624"/>
    </source>
</evidence>
<feature type="domain" description="Helix-hairpin-helix DNA-binding motif class 1" evidence="2">
    <location>
        <begin position="61"/>
        <end position="80"/>
    </location>
</feature>
<feature type="domain" description="Helix-hairpin-helix DNA-binding motif class 1" evidence="2">
    <location>
        <begin position="91"/>
        <end position="110"/>
    </location>
</feature>
<dbReference type="RefSeq" id="WP_017800943.1">
    <property type="nucleotide sequence ID" value="NZ_JAGGMQ010000001.1"/>
</dbReference>
<feature type="signal peptide" evidence="1">
    <location>
        <begin position="1"/>
        <end position="25"/>
    </location>
</feature>
<evidence type="ECO:0000259" key="2">
    <source>
        <dbReference type="SMART" id="SM00278"/>
    </source>
</evidence>
<dbReference type="InterPro" id="IPR010994">
    <property type="entry name" value="RuvA_2-like"/>
</dbReference>
<keyword evidence="4" id="KW-1185">Reference proteome</keyword>
<protein>
    <submittedName>
        <fullName evidence="3">Competence protein ComEA</fullName>
    </submittedName>
</protein>